<feature type="non-terminal residue" evidence="1">
    <location>
        <position position="1"/>
    </location>
</feature>
<feature type="non-terminal residue" evidence="1">
    <location>
        <position position="89"/>
    </location>
</feature>
<comment type="caution">
    <text evidence="1">The sequence shown here is derived from an EMBL/GenBank/DDBJ whole genome shotgun (WGS) entry which is preliminary data.</text>
</comment>
<accession>A0AAV1QJM6</accession>
<proteinExistence type="predicted"/>
<keyword evidence="2" id="KW-1185">Reference proteome</keyword>
<evidence type="ECO:0000313" key="2">
    <source>
        <dbReference type="Proteomes" id="UP001314229"/>
    </source>
</evidence>
<dbReference type="AlphaFoldDB" id="A0AAV1QJM6"/>
<organism evidence="1 2">
    <name type="scientific">Scomber scombrus</name>
    <name type="common">Atlantic mackerel</name>
    <name type="synonym">Scomber vernalis</name>
    <dbReference type="NCBI Taxonomy" id="13677"/>
    <lineage>
        <taxon>Eukaryota</taxon>
        <taxon>Metazoa</taxon>
        <taxon>Chordata</taxon>
        <taxon>Craniata</taxon>
        <taxon>Vertebrata</taxon>
        <taxon>Euteleostomi</taxon>
        <taxon>Actinopterygii</taxon>
        <taxon>Neopterygii</taxon>
        <taxon>Teleostei</taxon>
        <taxon>Neoteleostei</taxon>
        <taxon>Acanthomorphata</taxon>
        <taxon>Pelagiaria</taxon>
        <taxon>Scombriformes</taxon>
        <taxon>Scombridae</taxon>
        <taxon>Scomber</taxon>
    </lineage>
</organism>
<evidence type="ECO:0000313" key="1">
    <source>
        <dbReference type="EMBL" id="CAK6984296.1"/>
    </source>
</evidence>
<protein>
    <submittedName>
        <fullName evidence="1">Uncharacterized protein</fullName>
    </submittedName>
</protein>
<gene>
    <name evidence="1" type="ORF">FSCOSCO3_A019433</name>
</gene>
<sequence length="89" mass="10128">VNAEFMRITTSTLQAKFLSQLDRYTDNLLKMFKNRGGAAGKKMRLLMAPTAKSDNIELKRDCVIRSLCVYLKEDSSTFIKEYLVSSSIL</sequence>
<reference evidence="1 2" key="1">
    <citation type="submission" date="2024-01" db="EMBL/GenBank/DDBJ databases">
        <authorList>
            <person name="Alioto T."/>
            <person name="Alioto T."/>
            <person name="Gomez Garrido J."/>
        </authorList>
    </citation>
    <scope>NUCLEOTIDE SEQUENCE [LARGE SCALE GENOMIC DNA]</scope>
</reference>
<name>A0AAV1QJM6_SCOSC</name>
<dbReference type="EMBL" id="CAWUFR010001741">
    <property type="protein sequence ID" value="CAK6984296.1"/>
    <property type="molecule type" value="Genomic_DNA"/>
</dbReference>
<dbReference type="Proteomes" id="UP001314229">
    <property type="component" value="Unassembled WGS sequence"/>
</dbReference>